<feature type="compositionally biased region" description="Polar residues" evidence="4">
    <location>
        <begin position="8"/>
        <end position="29"/>
    </location>
</feature>
<dbReference type="InterPro" id="IPR023213">
    <property type="entry name" value="CAT-like_dom_sf"/>
</dbReference>
<dbReference type="Gene3D" id="2.30.38.10">
    <property type="entry name" value="Luciferase, Domain 3"/>
    <property type="match status" value="1"/>
</dbReference>
<evidence type="ECO:0000313" key="6">
    <source>
        <dbReference type="EMBL" id="MEZ8721004.1"/>
    </source>
</evidence>
<evidence type="ECO:0000259" key="5">
    <source>
        <dbReference type="PROSITE" id="PS50075"/>
    </source>
</evidence>
<organism evidence="6 7">
    <name type="scientific">Vibrio pomeroyi</name>
    <dbReference type="NCBI Taxonomy" id="198832"/>
    <lineage>
        <taxon>Bacteria</taxon>
        <taxon>Pseudomonadati</taxon>
        <taxon>Pseudomonadota</taxon>
        <taxon>Gammaproteobacteria</taxon>
        <taxon>Vibrionales</taxon>
        <taxon>Vibrionaceae</taxon>
        <taxon>Vibrio</taxon>
    </lineage>
</organism>
<evidence type="ECO:0000256" key="3">
    <source>
        <dbReference type="ARBA" id="ARBA00022553"/>
    </source>
</evidence>
<evidence type="ECO:0000313" key="7">
    <source>
        <dbReference type="Proteomes" id="UP001570071"/>
    </source>
</evidence>
<dbReference type="Gene3D" id="3.30.559.30">
    <property type="entry name" value="Nonribosomal peptide synthetase, condensation domain"/>
    <property type="match status" value="2"/>
</dbReference>
<dbReference type="InterPro" id="IPR010071">
    <property type="entry name" value="AA_adenyl_dom"/>
</dbReference>
<dbReference type="Pfam" id="PF13193">
    <property type="entry name" value="AMP-binding_C"/>
    <property type="match status" value="1"/>
</dbReference>
<dbReference type="SUPFAM" id="SSF56801">
    <property type="entry name" value="Acetyl-CoA synthetase-like"/>
    <property type="match status" value="1"/>
</dbReference>
<dbReference type="InterPro" id="IPR001031">
    <property type="entry name" value="Thioesterase"/>
</dbReference>
<evidence type="ECO:0000256" key="2">
    <source>
        <dbReference type="ARBA" id="ARBA00022450"/>
    </source>
</evidence>
<reference evidence="6 7" key="1">
    <citation type="journal article" date="2024" name="ISME J.">
        <title>Tailless and filamentous prophages are predominant in marine Vibrio.</title>
        <authorList>
            <person name="Steensen K."/>
            <person name="Seneca J."/>
            <person name="Bartlau N."/>
            <person name="Yu X.A."/>
            <person name="Hussain F.A."/>
            <person name="Polz M.F."/>
        </authorList>
    </citation>
    <scope>NUCLEOTIDE SEQUENCE [LARGE SCALE GENOMIC DNA]</scope>
    <source>
        <strain evidence="6 7">10N.239.312.F12</strain>
    </source>
</reference>
<dbReference type="PROSITE" id="PS00455">
    <property type="entry name" value="AMP_BINDING"/>
    <property type="match status" value="1"/>
</dbReference>
<keyword evidence="3" id="KW-0597">Phosphoprotein</keyword>
<comment type="caution">
    <text evidence="6">The sequence shown here is derived from an EMBL/GenBank/DDBJ whole genome shotgun (WGS) entry which is preliminary data.</text>
</comment>
<dbReference type="NCBIfam" id="TIGR01733">
    <property type="entry name" value="AA-adenyl-dom"/>
    <property type="match status" value="1"/>
</dbReference>
<keyword evidence="7" id="KW-1185">Reference proteome</keyword>
<dbReference type="InterPro" id="IPR009081">
    <property type="entry name" value="PP-bd_ACP"/>
</dbReference>
<sequence length="1859" mass="209633">MNDPIDKNNLQTKSQSKATTQPKATNQGQIDRHALAKRFLQLGKPEQIKFIELLSNKGLDFEKLPIVAVGSEQKVSLSPAQQRLWDIYRLDKGNSAYHMSGTFKVNGDLDIDRLTQLVNQVLERHDVLRTRFITSATEQVIQFVDKAAVMHPVGVDAQSWNQEQIQDAEQEFIGKAFELETELPIRMQCLRTGDHSWKLQLVMHHIVSDGWSIGVFLNELVTLYQQGKLPELAIQYRDYSHWQSALLDAGKGQQHIEFWKRELLQTDQSPLFPWHSDVTPNQRRIAGSISYELNESQSDKLKQIARQLSVTTSSLWLGIWQAALAKVTYRTDISVGVPMANRTRHEVSNLIGFFVNTMVIQQSITPNSSLSDVIEGAHNKVLEAQEHQLLPFDQLVSAFTAEQNDGEPKNYERKAGQTPLFQVLFNHQSSLADEIQLDSQLTLKAEQQNGEFALFDIALDIRETERKIGVVLTYSKDRIDSDVMVELNAVLEHLIGSLESHVDNNLARINHLTRHDASVLEKLSQPEGEWEFQSIVELIGVQAKARPDAIALKHQDFELSYTQLDSASSELASKLVAKGVVRDQAIGVLFERGVEMIVSMVAVMKAGGAFLPLDPDYPTERLAYMVQDSKAGFVITQQGLELRWQNIQSEFDVSLPKVSSFIYRQQDLTQSLGNGQCLPTELMPTILPEQLAYIIYTSGSTGKPKGVAVNHNGLSMHVQTIGKQYGMTPEDVELHFASISFDGAVERWTVPLAFGSKLVIRDQELWSVEKTCEVLCNEKITIACFPPSYVGPLLDWIEYQKPSINVRSWTLGGEAFTAETYQRLQKVVNPSRIINGYGPTETVVTPMIWRAYPQDKLDSAYAPIGQPVGERRLYILDSQLNKVALGAVGELYIGGEVGLARGYLDQPDLTSERFIPDPFNTDDTTSRDSSYKRAGQRMYRTGDLVRWNQSGVMEYIGRVDQQVKIRGFRVELGEIESRLQALSKVEHCVVAVKEAGQQKQLFGYLQSSEPDRFDLDEILEALSRELPDYMVPNQLMLLDKLPLTPAGKVDRASLPAMDENVQSIATVVLPETEQEALLVDIWQQLLGIDQVSCADNFFALGGDSILCLQMVSKVRVAGYNLTPQQVFEGKTLTDLAEALDIHKAATERVLTEEVFGLMPIQAHFFAQEFPEPDHWNQHICVELKQDMNTDYLELAIQALVKQHPSLRLAFKQHQGRWKQQYQPYQERQYLWISSVSSEDAFSAFAQEIHQSMDIDTGRLIQAGYVQCSESPNRLMIAIHHLAVDGVSWRILLDDLWKVYQQQVAGQAIQLMPNSSEINETVRQVEHWSTTEQGKLMQYAWHKLVQKSSNSVKNKQELPPALYQNKQVYKTELSNDFTQTLLRVSNTNHGDIQSVLIAALVSVLTSEAQSEIPLYLEGHGREDSVFSGVDLSRMVGWTTSLYPMIGHFQPDILDVLNQTQSYQESVKKDGGIGYGVRYLNKDTTDSFRASATFNYLGQYSSDGFAHWCTPIEDGSLPQSGLNQMLTPLVVNSQVVSGQLSLSWEFSKTHYSLAGIEQIAEQYVERLTALVSAMKQEAKVTNSNQSLANLRLVEKLNNTTCENEPVFCIHPVTGRVTGYQRLAQALEGDRSVFGIKSQSFVSESVFDSSFNDMAETYYQTIKQIQPHGPYRLVGWSLGGALAQEISLRLERNGDDIAFVGLLDCYVPGTEIAEDQWDSPTSKTKLMEHISLLLGSITKAQGQRCLELLDSVPPQRWPEVFNTWLAENNFDRYMADNAKQMLYSWAVEQHMRALCRGYQLPSIKTQLHCWWAGQPNGRSELLSKGLNKHNNLQYSAVIDTDHLGIVQNNQVIKDLYRHLYCE</sequence>
<dbReference type="Pfam" id="PF00668">
    <property type="entry name" value="Condensation"/>
    <property type="match status" value="2"/>
</dbReference>
<dbReference type="Proteomes" id="UP001570071">
    <property type="component" value="Unassembled WGS sequence"/>
</dbReference>
<dbReference type="Pfam" id="PF00501">
    <property type="entry name" value="AMP-binding"/>
    <property type="match status" value="1"/>
</dbReference>
<dbReference type="InterPro" id="IPR036736">
    <property type="entry name" value="ACP-like_sf"/>
</dbReference>
<dbReference type="EMBL" id="JBFSSG010000012">
    <property type="protein sequence ID" value="MEZ8721004.1"/>
    <property type="molecule type" value="Genomic_DNA"/>
</dbReference>
<dbReference type="PROSITE" id="PS00012">
    <property type="entry name" value="PHOSPHOPANTETHEINE"/>
    <property type="match status" value="1"/>
</dbReference>
<dbReference type="InterPro" id="IPR001242">
    <property type="entry name" value="Condensation_dom"/>
</dbReference>
<keyword evidence="2" id="KW-0596">Phosphopantetheine</keyword>
<dbReference type="Gene3D" id="3.40.50.1820">
    <property type="entry name" value="alpha/beta hydrolase"/>
    <property type="match status" value="1"/>
</dbReference>
<dbReference type="InterPro" id="IPR045851">
    <property type="entry name" value="AMP-bd_C_sf"/>
</dbReference>
<name>A0ABV4MV94_9VIBR</name>
<dbReference type="PANTHER" id="PTHR45398:SF1">
    <property type="entry name" value="ENZYME, PUTATIVE (JCVI)-RELATED"/>
    <property type="match status" value="1"/>
</dbReference>
<dbReference type="Pfam" id="PF00975">
    <property type="entry name" value="Thioesterase"/>
    <property type="match status" value="1"/>
</dbReference>
<dbReference type="Gene3D" id="1.10.1200.10">
    <property type="entry name" value="ACP-like"/>
    <property type="match status" value="1"/>
</dbReference>
<comment type="cofactor">
    <cofactor evidence="1">
        <name>pantetheine 4'-phosphate</name>
        <dbReference type="ChEBI" id="CHEBI:47942"/>
    </cofactor>
</comment>
<dbReference type="PANTHER" id="PTHR45398">
    <property type="match status" value="1"/>
</dbReference>
<dbReference type="Gene3D" id="3.30.300.30">
    <property type="match status" value="1"/>
</dbReference>
<evidence type="ECO:0000256" key="4">
    <source>
        <dbReference type="SAM" id="MobiDB-lite"/>
    </source>
</evidence>
<dbReference type="SUPFAM" id="SSF47336">
    <property type="entry name" value="ACP-like"/>
    <property type="match status" value="1"/>
</dbReference>
<dbReference type="RefSeq" id="WP_017632925.1">
    <property type="nucleotide sequence ID" value="NZ_JBFSSG010000012.1"/>
</dbReference>
<dbReference type="SUPFAM" id="SSF52777">
    <property type="entry name" value="CoA-dependent acyltransferases"/>
    <property type="match status" value="4"/>
</dbReference>
<gene>
    <name evidence="6" type="ORF">AB6D66_08015</name>
</gene>
<protein>
    <submittedName>
        <fullName evidence="6">Amino acid adenylation domain-containing protein</fullName>
    </submittedName>
</protein>
<dbReference type="Gene3D" id="3.40.50.980">
    <property type="match status" value="2"/>
</dbReference>
<dbReference type="InterPro" id="IPR006162">
    <property type="entry name" value="Ppantetheine_attach_site"/>
</dbReference>
<dbReference type="InterPro" id="IPR000873">
    <property type="entry name" value="AMP-dep_synth/lig_dom"/>
</dbReference>
<dbReference type="SUPFAM" id="SSF53474">
    <property type="entry name" value="alpha/beta-Hydrolases"/>
    <property type="match status" value="1"/>
</dbReference>
<dbReference type="InterPro" id="IPR025110">
    <property type="entry name" value="AMP-bd_C"/>
</dbReference>
<proteinExistence type="predicted"/>
<accession>A0ABV4MV94</accession>
<dbReference type="Pfam" id="PF00550">
    <property type="entry name" value="PP-binding"/>
    <property type="match status" value="1"/>
</dbReference>
<dbReference type="PROSITE" id="PS50075">
    <property type="entry name" value="CARRIER"/>
    <property type="match status" value="1"/>
</dbReference>
<dbReference type="Gene3D" id="3.30.559.10">
    <property type="entry name" value="Chloramphenicol acetyltransferase-like domain"/>
    <property type="match status" value="2"/>
</dbReference>
<feature type="domain" description="Carrier" evidence="5">
    <location>
        <begin position="1069"/>
        <end position="1143"/>
    </location>
</feature>
<evidence type="ECO:0000256" key="1">
    <source>
        <dbReference type="ARBA" id="ARBA00001957"/>
    </source>
</evidence>
<dbReference type="InterPro" id="IPR020845">
    <property type="entry name" value="AMP-binding_CS"/>
</dbReference>
<feature type="region of interest" description="Disordered" evidence="4">
    <location>
        <begin position="1"/>
        <end position="30"/>
    </location>
</feature>
<dbReference type="CDD" id="cd19531">
    <property type="entry name" value="LCL_NRPS-like"/>
    <property type="match status" value="1"/>
</dbReference>
<dbReference type="InterPro" id="IPR029058">
    <property type="entry name" value="AB_hydrolase_fold"/>
</dbReference>